<evidence type="ECO:0000313" key="3">
    <source>
        <dbReference type="Proteomes" id="UP000014760"/>
    </source>
</evidence>
<protein>
    <recommendedName>
        <fullName evidence="4">Integrase zinc-binding domain-containing protein</fullName>
    </recommendedName>
</protein>
<dbReference type="EMBL" id="AMQN01015742">
    <property type="status" value="NOT_ANNOTATED_CDS"/>
    <property type="molecule type" value="Genomic_DNA"/>
</dbReference>
<dbReference type="EnsemblMetazoa" id="CapteT214567">
    <property type="protein sequence ID" value="CapteP214567"/>
    <property type="gene ID" value="CapteG214567"/>
</dbReference>
<accession>R7T9P9</accession>
<evidence type="ECO:0000313" key="2">
    <source>
        <dbReference type="EnsemblMetazoa" id="CapteP214567"/>
    </source>
</evidence>
<dbReference type="Gene3D" id="1.10.340.70">
    <property type="match status" value="1"/>
</dbReference>
<dbReference type="HOGENOM" id="CLU_1166806_0_0_1"/>
<gene>
    <name evidence="1" type="ORF">CAPTEDRAFT_214567</name>
</gene>
<sequence>MGAEGLGQCPPPLQSRSGLVMQYRRLHPSSKNNGRRSSTSSPGTIETAFQRMLTRETGGERFRHLEPVEEPMEVAATTPAREIRNCKLQRWAAQLADFGTTIRYIEGHKNVHADLLSRMHHPEVAILDVADEEDSPAAPEVESITHNDDGMNLNQLRKEQSEVFPSEIAAAKDECDDPDYVLQDNLVYLLKAPNKHLWPLPRLLLPPSFRPEVIAAAHRLVGHQSVAKTMAAINEKYY</sequence>
<keyword evidence="3" id="KW-1185">Reference proteome</keyword>
<dbReference type="AlphaFoldDB" id="R7T9P9"/>
<proteinExistence type="predicted"/>
<dbReference type="Proteomes" id="UP000014760">
    <property type="component" value="Unassembled WGS sequence"/>
</dbReference>
<reference evidence="1 3" key="2">
    <citation type="journal article" date="2013" name="Nature">
        <title>Insights into bilaterian evolution from three spiralian genomes.</title>
        <authorList>
            <person name="Simakov O."/>
            <person name="Marletaz F."/>
            <person name="Cho S.J."/>
            <person name="Edsinger-Gonzales E."/>
            <person name="Havlak P."/>
            <person name="Hellsten U."/>
            <person name="Kuo D.H."/>
            <person name="Larsson T."/>
            <person name="Lv J."/>
            <person name="Arendt D."/>
            <person name="Savage R."/>
            <person name="Osoegawa K."/>
            <person name="de Jong P."/>
            <person name="Grimwood J."/>
            <person name="Chapman J.A."/>
            <person name="Shapiro H."/>
            <person name="Aerts A."/>
            <person name="Otillar R.P."/>
            <person name="Terry A.Y."/>
            <person name="Boore J.L."/>
            <person name="Grigoriev I.V."/>
            <person name="Lindberg D.R."/>
            <person name="Seaver E.C."/>
            <person name="Weisblat D.A."/>
            <person name="Putnam N.H."/>
            <person name="Rokhsar D.S."/>
        </authorList>
    </citation>
    <scope>NUCLEOTIDE SEQUENCE</scope>
    <source>
        <strain evidence="1 3">I ESC-2004</strain>
    </source>
</reference>
<organism evidence="1">
    <name type="scientific">Capitella teleta</name>
    <name type="common">Polychaete worm</name>
    <dbReference type="NCBI Taxonomy" id="283909"/>
    <lineage>
        <taxon>Eukaryota</taxon>
        <taxon>Metazoa</taxon>
        <taxon>Spiralia</taxon>
        <taxon>Lophotrochozoa</taxon>
        <taxon>Annelida</taxon>
        <taxon>Polychaeta</taxon>
        <taxon>Sedentaria</taxon>
        <taxon>Scolecida</taxon>
        <taxon>Capitellidae</taxon>
        <taxon>Capitella</taxon>
    </lineage>
</organism>
<name>R7T9P9_CAPTE</name>
<dbReference type="EMBL" id="KB312183">
    <property type="protein sequence ID" value="ELT87709.1"/>
    <property type="molecule type" value="Genomic_DNA"/>
</dbReference>
<reference evidence="3" key="1">
    <citation type="submission" date="2012-12" db="EMBL/GenBank/DDBJ databases">
        <authorList>
            <person name="Hellsten U."/>
            <person name="Grimwood J."/>
            <person name="Chapman J.A."/>
            <person name="Shapiro H."/>
            <person name="Aerts A."/>
            <person name="Otillar R.P."/>
            <person name="Terry A.Y."/>
            <person name="Boore J.L."/>
            <person name="Simakov O."/>
            <person name="Marletaz F."/>
            <person name="Cho S.-J."/>
            <person name="Edsinger-Gonzales E."/>
            <person name="Havlak P."/>
            <person name="Kuo D.-H."/>
            <person name="Larsson T."/>
            <person name="Lv J."/>
            <person name="Arendt D."/>
            <person name="Savage R."/>
            <person name="Osoegawa K."/>
            <person name="de Jong P."/>
            <person name="Lindberg D.R."/>
            <person name="Seaver E.C."/>
            <person name="Weisblat D.A."/>
            <person name="Putnam N.H."/>
            <person name="Grigoriev I.V."/>
            <person name="Rokhsar D.S."/>
        </authorList>
    </citation>
    <scope>NUCLEOTIDE SEQUENCE</scope>
    <source>
        <strain evidence="3">I ESC-2004</strain>
    </source>
</reference>
<evidence type="ECO:0000313" key="1">
    <source>
        <dbReference type="EMBL" id="ELT87709.1"/>
    </source>
</evidence>
<evidence type="ECO:0008006" key="4">
    <source>
        <dbReference type="Google" id="ProtNLM"/>
    </source>
</evidence>
<reference evidence="2" key="3">
    <citation type="submission" date="2015-06" db="UniProtKB">
        <authorList>
            <consortium name="EnsemblMetazoa"/>
        </authorList>
    </citation>
    <scope>IDENTIFICATION</scope>
</reference>